<gene>
    <name evidence="4" type="ORF">B4U79_16771</name>
</gene>
<keyword evidence="5" id="KW-1185">Reference proteome</keyword>
<dbReference type="CDD" id="cd14733">
    <property type="entry name" value="BACK"/>
    <property type="match status" value="1"/>
</dbReference>
<organism evidence="4 5">
    <name type="scientific">Dinothrombium tinctorium</name>
    <dbReference type="NCBI Taxonomy" id="1965070"/>
    <lineage>
        <taxon>Eukaryota</taxon>
        <taxon>Metazoa</taxon>
        <taxon>Ecdysozoa</taxon>
        <taxon>Arthropoda</taxon>
        <taxon>Chelicerata</taxon>
        <taxon>Arachnida</taxon>
        <taxon>Acari</taxon>
        <taxon>Acariformes</taxon>
        <taxon>Trombidiformes</taxon>
        <taxon>Prostigmata</taxon>
        <taxon>Anystina</taxon>
        <taxon>Parasitengona</taxon>
        <taxon>Trombidioidea</taxon>
        <taxon>Trombidiidae</taxon>
        <taxon>Dinothrombium</taxon>
    </lineage>
</organism>
<dbReference type="Pfam" id="PF07707">
    <property type="entry name" value="BACK"/>
    <property type="match status" value="1"/>
</dbReference>
<dbReference type="STRING" id="1965070.A0A443QDL3"/>
<keyword evidence="2" id="KW-0677">Repeat</keyword>
<dbReference type="Proteomes" id="UP000285301">
    <property type="component" value="Unassembled WGS sequence"/>
</dbReference>
<dbReference type="SUPFAM" id="SSF54695">
    <property type="entry name" value="POZ domain"/>
    <property type="match status" value="1"/>
</dbReference>
<comment type="caution">
    <text evidence="4">The sequence shown here is derived from an EMBL/GenBank/DDBJ whole genome shotgun (WGS) entry which is preliminary data.</text>
</comment>
<accession>A0A443QDL3</accession>
<evidence type="ECO:0000256" key="1">
    <source>
        <dbReference type="ARBA" id="ARBA00022441"/>
    </source>
</evidence>
<dbReference type="SMART" id="SM00875">
    <property type="entry name" value="BACK"/>
    <property type="match status" value="1"/>
</dbReference>
<dbReference type="Gene3D" id="1.25.40.420">
    <property type="match status" value="1"/>
</dbReference>
<protein>
    <submittedName>
        <fullName evidence="4">Ring canal kelch-like protein</fullName>
    </submittedName>
</protein>
<evidence type="ECO:0000256" key="2">
    <source>
        <dbReference type="ARBA" id="ARBA00022737"/>
    </source>
</evidence>
<dbReference type="SMART" id="SM00225">
    <property type="entry name" value="BTB"/>
    <property type="match status" value="1"/>
</dbReference>
<proteinExistence type="predicted"/>
<dbReference type="OrthoDB" id="6434573at2759"/>
<feature type="domain" description="BTB" evidence="3">
    <location>
        <begin position="113"/>
        <end position="180"/>
    </location>
</feature>
<dbReference type="InterPro" id="IPR011333">
    <property type="entry name" value="SKP1/BTB/POZ_sf"/>
</dbReference>
<reference evidence="4 5" key="1">
    <citation type="journal article" date="2018" name="Gigascience">
        <title>Genomes of trombidid mites reveal novel predicted allergens and laterally-transferred genes associated with secondary metabolism.</title>
        <authorList>
            <person name="Dong X."/>
            <person name="Chaisiri K."/>
            <person name="Xia D."/>
            <person name="Armstrong S.D."/>
            <person name="Fang Y."/>
            <person name="Donnelly M.J."/>
            <person name="Kadowaki T."/>
            <person name="McGarry J.W."/>
            <person name="Darby A.C."/>
            <person name="Makepeace B.L."/>
        </authorList>
    </citation>
    <scope>NUCLEOTIDE SEQUENCE [LARGE SCALE GENOMIC DNA]</scope>
    <source>
        <strain evidence="4">UoL-WK</strain>
    </source>
</reference>
<dbReference type="PROSITE" id="PS50097">
    <property type="entry name" value="BTB"/>
    <property type="match status" value="1"/>
</dbReference>
<dbReference type="Gene3D" id="3.30.710.10">
    <property type="entry name" value="Potassium Channel Kv1.1, Chain A"/>
    <property type="match status" value="1"/>
</dbReference>
<dbReference type="InterPro" id="IPR000210">
    <property type="entry name" value="BTB/POZ_dom"/>
</dbReference>
<dbReference type="InterPro" id="IPR011705">
    <property type="entry name" value="BACK"/>
</dbReference>
<name>A0A443QDL3_9ACAR</name>
<evidence type="ECO:0000313" key="5">
    <source>
        <dbReference type="Proteomes" id="UP000285301"/>
    </source>
</evidence>
<dbReference type="EMBL" id="NCKU01009841">
    <property type="protein sequence ID" value="RWS01109.1"/>
    <property type="molecule type" value="Genomic_DNA"/>
</dbReference>
<evidence type="ECO:0000313" key="4">
    <source>
        <dbReference type="EMBL" id="RWS01109.1"/>
    </source>
</evidence>
<dbReference type="CDD" id="cd18186">
    <property type="entry name" value="BTB_POZ_ZBTB_KLHL-like"/>
    <property type="match status" value="1"/>
</dbReference>
<dbReference type="AlphaFoldDB" id="A0A443QDL3"/>
<dbReference type="Pfam" id="PF00651">
    <property type="entry name" value="BTB"/>
    <property type="match status" value="1"/>
</dbReference>
<keyword evidence="1" id="KW-0880">Kelch repeat</keyword>
<evidence type="ECO:0000259" key="3">
    <source>
        <dbReference type="PROSITE" id="PS50097"/>
    </source>
</evidence>
<sequence length="341" mass="40521">MEKINKNTTIIPSETKFNTDTYIQVFGNKFKGILFKEPYFGEYLKDVKLNIKPADECWDEKEQQFYTRYFASRRMKTKSDVIKRHLQGVREVQSHKLVNFIKDCYKHNGNIYSDIQIHIDDEVFMAHRLILACFIPFLFHRLSRSERPQETRKLRLTGISAKAFQIIIQYIYTGVVQPTKDNFLTVLETALKFLMNEFAETWMRIYDEILGTTTARILFRYQMAKKFTWNDYSDQLVRVLALSFENLLTSDEFMKLTFEELLDILKQDEMGVESEVVIFIAVLKWLGYEWQERRKYAVSLMNEVRFPFMNEEVLFACFNPPILKEVIAIQEIKNMIADALK</sequence>
<dbReference type="PANTHER" id="PTHR45632">
    <property type="entry name" value="LD33804P"/>
    <property type="match status" value="1"/>
</dbReference>
<dbReference type="PANTHER" id="PTHR45632:SF3">
    <property type="entry name" value="KELCH-LIKE PROTEIN 32"/>
    <property type="match status" value="1"/>
</dbReference>